<evidence type="ECO:0000256" key="6">
    <source>
        <dbReference type="ARBA" id="ARBA00052347"/>
    </source>
</evidence>
<dbReference type="InterPro" id="IPR045190">
    <property type="entry name" value="MCCB/AccD1-like"/>
</dbReference>
<dbReference type="Proteomes" id="UP000261620">
    <property type="component" value="Unplaced"/>
</dbReference>
<evidence type="ECO:0000259" key="8">
    <source>
        <dbReference type="PROSITE" id="PS50989"/>
    </source>
</evidence>
<dbReference type="GO" id="GO:0004485">
    <property type="term" value="F:methylcrotonoyl-CoA carboxylase activity"/>
    <property type="evidence" value="ECO:0007669"/>
    <property type="project" value="UniProtKB-EC"/>
</dbReference>
<evidence type="ECO:0000256" key="4">
    <source>
        <dbReference type="ARBA" id="ARBA00031237"/>
    </source>
</evidence>
<evidence type="ECO:0000313" key="9">
    <source>
        <dbReference type="Ensembl" id="ENSMMOP00000001779.1"/>
    </source>
</evidence>
<dbReference type="PROSITE" id="PS50989">
    <property type="entry name" value="COA_CT_CTER"/>
    <property type="match status" value="1"/>
</dbReference>
<dbReference type="InterPro" id="IPR011762">
    <property type="entry name" value="COA_CT_N"/>
</dbReference>
<proteinExistence type="predicted"/>
<dbReference type="PANTHER" id="PTHR22855:SF47">
    <property type="entry name" value="METHYLCROTONOYL-COA CARBOXYLASE"/>
    <property type="match status" value="1"/>
</dbReference>
<dbReference type="PROSITE" id="PS50980">
    <property type="entry name" value="COA_CT_NTER"/>
    <property type="match status" value="1"/>
</dbReference>
<organism evidence="9 10">
    <name type="scientific">Mola mola</name>
    <name type="common">Ocean sunfish</name>
    <name type="synonym">Tetraodon mola</name>
    <dbReference type="NCBI Taxonomy" id="94237"/>
    <lineage>
        <taxon>Eukaryota</taxon>
        <taxon>Metazoa</taxon>
        <taxon>Chordata</taxon>
        <taxon>Craniata</taxon>
        <taxon>Vertebrata</taxon>
        <taxon>Euteleostomi</taxon>
        <taxon>Actinopterygii</taxon>
        <taxon>Neopterygii</taxon>
        <taxon>Teleostei</taxon>
        <taxon>Neoteleostei</taxon>
        <taxon>Acanthomorphata</taxon>
        <taxon>Eupercaria</taxon>
        <taxon>Tetraodontiformes</taxon>
        <taxon>Molidae</taxon>
        <taxon>Mola</taxon>
    </lineage>
</organism>
<dbReference type="InterPro" id="IPR034733">
    <property type="entry name" value="AcCoA_carboxyl_beta"/>
</dbReference>
<comment type="pathway">
    <text evidence="1">Amino-acid degradation; L-leucine degradation; (S)-3-hydroxy-3-methylglutaryl-CoA from 3-isovaleryl-CoA: step 2/3.</text>
</comment>
<reference evidence="9" key="2">
    <citation type="submission" date="2025-09" db="UniProtKB">
        <authorList>
            <consortium name="Ensembl"/>
        </authorList>
    </citation>
    <scope>IDENTIFICATION</scope>
</reference>
<evidence type="ECO:0000256" key="2">
    <source>
        <dbReference type="ARBA" id="ARBA00026116"/>
    </source>
</evidence>
<evidence type="ECO:0000313" key="10">
    <source>
        <dbReference type="Proteomes" id="UP000261620"/>
    </source>
</evidence>
<dbReference type="PANTHER" id="PTHR22855">
    <property type="entry name" value="ACETYL, PROPIONYL, PYRUVATE, AND GLUTACONYL CARBOXYLASE-RELATED"/>
    <property type="match status" value="1"/>
</dbReference>
<dbReference type="Pfam" id="PF01039">
    <property type="entry name" value="Carboxyl_trans"/>
    <property type="match status" value="1"/>
</dbReference>
<evidence type="ECO:0000256" key="3">
    <source>
        <dbReference type="ARBA" id="ARBA00031109"/>
    </source>
</evidence>
<evidence type="ECO:0000259" key="7">
    <source>
        <dbReference type="PROSITE" id="PS50980"/>
    </source>
</evidence>
<dbReference type="OMA" id="FAYIEGQ"/>
<evidence type="ECO:0000256" key="1">
    <source>
        <dbReference type="ARBA" id="ARBA00025711"/>
    </source>
</evidence>
<sequence length="557" mass="61221">VTCYPLSQFNDSSIFLKTGSCLPLCSLRSAFPVLEQPLLPIHRHVYEANLRNSETLFKKYVELSEKVKKGGGENANIRHTQRNRKLLVRDRLRLLLDDEDFLELSPFAGLGLPYGDIPSAGCLTGIGRINGLWCVFIANDATVKGGTAYPITVKKQVRAQEVAIQNRLPCVYLVDSGGAFLPLQSEIFPDKNQGGRIFYNEAIMSAIKIPQVSVVCGSCTAGGAYIPTMAEEAVMVHQIGAIFLGGPPLVKAATGEEVTPEELGGARLHAGVSGCVDHFAVVEKEAYDCTRNIISTLNFQLPVEEDEEDIKRRKAEEEPLYSSEELLGLAPRSYNYSIDVKMVISRLTDRSRFQEFKACYGTTLITGFAKIHGHLVGIIANNGELLYQAALKGSHFIQLCDQRGIPLLFLQNTPPTAPLTLSRTKAEMNSNRLKAQGSMMSAVACASVPKITVVIGGCHGVDSYAMCGRSFDPNFLFLWPSARVSLTAPDHSDSEQEALNIRLMEESSAFFSSGRLWDDGVILPQDTRKVVGDCLDIIKQQQYQLSTENRHSTLLRI</sequence>
<dbReference type="InterPro" id="IPR029045">
    <property type="entry name" value="ClpP/crotonase-like_dom_sf"/>
</dbReference>
<protein>
    <recommendedName>
        <fullName evidence="2">methylcrotonoyl-CoA carboxylase</fullName>
        <ecNumber evidence="2">6.4.1.4</ecNumber>
    </recommendedName>
    <alternativeName>
        <fullName evidence="5">3-methylcrotonyl-CoA carboxylase 2</fullName>
    </alternativeName>
    <alternativeName>
        <fullName evidence="3">3-methylcrotonyl-CoA carboxylase non-biotin-containing subunit</fullName>
    </alternativeName>
    <alternativeName>
        <fullName evidence="4">3-methylcrotonyl-CoA:carbon dioxide ligase subunit beta</fullName>
    </alternativeName>
</protein>
<dbReference type="GO" id="GO:1905202">
    <property type="term" value="C:methylcrotonoyl-CoA carboxylase complex"/>
    <property type="evidence" value="ECO:0007669"/>
    <property type="project" value="TreeGrafter"/>
</dbReference>
<dbReference type="UniPathway" id="UPA00363">
    <property type="reaction ID" value="UER00861"/>
</dbReference>
<dbReference type="Gene3D" id="3.90.226.10">
    <property type="entry name" value="2-enoyl-CoA Hydratase, Chain A, domain 1"/>
    <property type="match status" value="2"/>
</dbReference>
<evidence type="ECO:0000256" key="5">
    <source>
        <dbReference type="ARBA" id="ARBA00031404"/>
    </source>
</evidence>
<comment type="catalytic activity">
    <reaction evidence="6">
        <text>3-methylbut-2-enoyl-CoA + hydrogencarbonate + ATP = 3-methyl-(2E)-glutaconyl-CoA + ADP + phosphate + H(+)</text>
        <dbReference type="Rhea" id="RHEA:13589"/>
        <dbReference type="ChEBI" id="CHEBI:15378"/>
        <dbReference type="ChEBI" id="CHEBI:17544"/>
        <dbReference type="ChEBI" id="CHEBI:30616"/>
        <dbReference type="ChEBI" id="CHEBI:43474"/>
        <dbReference type="ChEBI" id="CHEBI:57344"/>
        <dbReference type="ChEBI" id="CHEBI:57346"/>
        <dbReference type="ChEBI" id="CHEBI:456216"/>
        <dbReference type="EC" id="6.4.1.4"/>
    </reaction>
</comment>
<dbReference type="AlphaFoldDB" id="A0A3Q3W0A7"/>
<keyword evidence="10" id="KW-1185">Reference proteome</keyword>
<reference evidence="9" key="1">
    <citation type="submission" date="2025-08" db="UniProtKB">
        <authorList>
            <consortium name="Ensembl"/>
        </authorList>
    </citation>
    <scope>IDENTIFICATION</scope>
</reference>
<accession>A0A3Q3W0A7</accession>
<dbReference type="SUPFAM" id="SSF52096">
    <property type="entry name" value="ClpP/crotonase"/>
    <property type="match status" value="2"/>
</dbReference>
<dbReference type="InterPro" id="IPR011763">
    <property type="entry name" value="COA_CT_C"/>
</dbReference>
<feature type="domain" description="CoA carboxyltransferase C-terminal" evidence="8">
    <location>
        <begin position="315"/>
        <end position="557"/>
    </location>
</feature>
<dbReference type="GO" id="GO:0006552">
    <property type="term" value="P:L-leucine catabolic process"/>
    <property type="evidence" value="ECO:0007669"/>
    <property type="project" value="UniProtKB-UniPathway"/>
</dbReference>
<dbReference type="EC" id="6.4.1.4" evidence="2"/>
<feature type="domain" description="CoA carboxyltransferase N-terminal" evidence="7">
    <location>
        <begin position="53"/>
        <end position="309"/>
    </location>
</feature>
<dbReference type="STRING" id="94237.ENSMMOP00000001779"/>
<name>A0A3Q3W0A7_MOLML</name>
<dbReference type="FunFam" id="3.90.226.10:FF:000046">
    <property type="entry name" value="Geranyl-CoA carboxylase beta subunit"/>
    <property type="match status" value="1"/>
</dbReference>
<dbReference type="GO" id="GO:0005739">
    <property type="term" value="C:mitochondrion"/>
    <property type="evidence" value="ECO:0007669"/>
    <property type="project" value="TreeGrafter"/>
</dbReference>
<dbReference type="Ensembl" id="ENSMMOT00000001813.1">
    <property type="protein sequence ID" value="ENSMMOP00000001779.1"/>
    <property type="gene ID" value="ENSMMOG00000001496.1"/>
</dbReference>